<accession>A0AA90NYH3</accession>
<gene>
    <name evidence="2" type="ORF">QS748_07535</name>
</gene>
<keyword evidence="3" id="KW-1185">Reference proteome</keyword>
<comment type="caution">
    <text evidence="2">The sequence shown here is derived from an EMBL/GenBank/DDBJ whole genome shotgun (WGS) entry which is preliminary data.</text>
</comment>
<organism evidence="2 3">
    <name type="scientific">Candidatus Endonucleibacter bathymodioli</name>
    <dbReference type="NCBI Taxonomy" id="539814"/>
    <lineage>
        <taxon>Bacteria</taxon>
        <taxon>Pseudomonadati</taxon>
        <taxon>Pseudomonadota</taxon>
        <taxon>Gammaproteobacteria</taxon>
        <taxon>Oceanospirillales</taxon>
        <taxon>Endozoicomonadaceae</taxon>
        <taxon>Candidatus Endonucleibacter</taxon>
    </lineage>
</organism>
<feature type="chain" id="PRO_5041699671" evidence="1">
    <location>
        <begin position="21"/>
        <end position="309"/>
    </location>
</feature>
<sequence>MRWNHIVFLLSVIMTMTTFAGEPEKKVPHICTIPDGLYQVSFQNDNQLSIAIVSGKVSEFFGIYQEKSSMLGLLGYDKAHNFSFDTIATGCIDNNILIVWNPLTESPSYIALNSGVLYGQYKDKTISFNNISNEISNLSSFTGESSNILKKDSMKMNLVKDIDISAVKITQENSVVDDQCNILTSKKFSLDNRKYRITLGDSSTVSPFMTMTEVSHISIFGNSYDSEVLAVGDFVYACHANDMFLVASMPHDAMATRGLMDSRDSSDVPIIYLFQGKFDDSHTTINGVMPDISIFQDLSIIYGNFEFIE</sequence>
<protein>
    <submittedName>
        <fullName evidence="2">Uncharacterized protein</fullName>
    </submittedName>
</protein>
<dbReference type="AlphaFoldDB" id="A0AA90NYH3"/>
<proteinExistence type="predicted"/>
<evidence type="ECO:0000313" key="3">
    <source>
        <dbReference type="Proteomes" id="UP001178148"/>
    </source>
</evidence>
<reference evidence="2 3" key="1">
    <citation type="journal article" date="2023" name="bioRxiv">
        <title>An intranuclear bacterial parasite of deep-sea mussels expresses apoptosis inhibitors acquired from its host.</title>
        <authorList>
            <person name="Gonzalez Porras M.A."/>
            <person name="Assie A."/>
            <person name="Tietjen M."/>
            <person name="Violette M."/>
            <person name="Kleiner M."/>
            <person name="Gruber-Vodicka H."/>
            <person name="Dubilier N."/>
            <person name="Leisch N."/>
        </authorList>
    </citation>
    <scope>NUCLEOTIDE SEQUENCE [LARGE SCALE GENOMIC DNA]</scope>
    <source>
        <strain evidence="2">IAP13</strain>
    </source>
</reference>
<name>A0AA90NYH3_9GAMM</name>
<evidence type="ECO:0000256" key="1">
    <source>
        <dbReference type="SAM" id="SignalP"/>
    </source>
</evidence>
<keyword evidence="1" id="KW-0732">Signal</keyword>
<feature type="signal peptide" evidence="1">
    <location>
        <begin position="1"/>
        <end position="20"/>
    </location>
</feature>
<dbReference type="Proteomes" id="UP001178148">
    <property type="component" value="Unassembled WGS sequence"/>
</dbReference>
<dbReference type="EMBL" id="JASXSV010000009">
    <property type="protein sequence ID" value="MDP0589041.1"/>
    <property type="molecule type" value="Genomic_DNA"/>
</dbReference>
<evidence type="ECO:0000313" key="2">
    <source>
        <dbReference type="EMBL" id="MDP0589041.1"/>
    </source>
</evidence>